<dbReference type="Pfam" id="PF03963">
    <property type="entry name" value="FlgD"/>
    <property type="match status" value="1"/>
</dbReference>
<evidence type="ECO:0000256" key="2">
    <source>
        <dbReference type="ARBA" id="ARBA00022795"/>
    </source>
</evidence>
<keyword evidence="2" id="KW-1005">Bacterial flagellum biogenesis</keyword>
<keyword evidence="4" id="KW-0282">Flagellum</keyword>
<accession>A0A2T2XGN8</accession>
<proteinExistence type="inferred from homology"/>
<keyword evidence="4" id="KW-0969">Cilium</keyword>
<evidence type="ECO:0000256" key="3">
    <source>
        <dbReference type="SAM" id="MobiDB-lite"/>
    </source>
</evidence>
<organism evidence="4 5">
    <name type="scientific">Sulfobacillus benefaciens</name>
    <dbReference type="NCBI Taxonomy" id="453960"/>
    <lineage>
        <taxon>Bacteria</taxon>
        <taxon>Bacillati</taxon>
        <taxon>Bacillota</taxon>
        <taxon>Clostridia</taxon>
        <taxon>Eubacteriales</taxon>
        <taxon>Clostridiales Family XVII. Incertae Sedis</taxon>
        <taxon>Sulfobacillus</taxon>
    </lineage>
</organism>
<dbReference type="Proteomes" id="UP000242972">
    <property type="component" value="Unassembled WGS sequence"/>
</dbReference>
<sequence>MSVPPSALPGAQSASLGNNSNGSTTMANGLSESSFLTLLSAELQYQNPLQPMDNTNFIAQLAQFSTLAATNSEESTLQSILGAVQGQNPLVAAAQLIGKTVTTTAGQGQVTAVTSNAQGIQLDVSGLGTVDIQSITGVAS</sequence>
<evidence type="ECO:0000256" key="1">
    <source>
        <dbReference type="ARBA" id="ARBA00010577"/>
    </source>
</evidence>
<evidence type="ECO:0000313" key="4">
    <source>
        <dbReference type="EMBL" id="PSR33675.1"/>
    </source>
</evidence>
<dbReference type="AlphaFoldDB" id="A0A2T2XGN8"/>
<feature type="region of interest" description="Disordered" evidence="3">
    <location>
        <begin position="1"/>
        <end position="25"/>
    </location>
</feature>
<reference evidence="4 5" key="1">
    <citation type="journal article" date="2014" name="BMC Genomics">
        <title>Comparison of environmental and isolate Sulfobacillus genomes reveals diverse carbon, sulfur, nitrogen, and hydrogen metabolisms.</title>
        <authorList>
            <person name="Justice N.B."/>
            <person name="Norman A."/>
            <person name="Brown C.T."/>
            <person name="Singh A."/>
            <person name="Thomas B.C."/>
            <person name="Banfield J.F."/>
        </authorList>
    </citation>
    <scope>NUCLEOTIDE SEQUENCE [LARGE SCALE GENOMIC DNA]</scope>
    <source>
        <strain evidence="4">AMDSBA4</strain>
    </source>
</reference>
<gene>
    <name evidence="4" type="ORF">C7B46_08690</name>
</gene>
<comment type="similarity">
    <text evidence="1">Belongs to the FlgD family.</text>
</comment>
<protein>
    <submittedName>
        <fullName evidence="4">Flagellar hook capping protein</fullName>
    </submittedName>
</protein>
<name>A0A2T2XGN8_9FIRM</name>
<keyword evidence="4" id="KW-0966">Cell projection</keyword>
<dbReference type="EMBL" id="PXYW01000017">
    <property type="protein sequence ID" value="PSR33675.1"/>
    <property type="molecule type" value="Genomic_DNA"/>
</dbReference>
<dbReference type="InterPro" id="IPR005648">
    <property type="entry name" value="FlgD"/>
</dbReference>
<dbReference type="GO" id="GO:0044781">
    <property type="term" value="P:bacterial-type flagellum organization"/>
    <property type="evidence" value="ECO:0007669"/>
    <property type="project" value="UniProtKB-KW"/>
</dbReference>
<evidence type="ECO:0000313" key="5">
    <source>
        <dbReference type="Proteomes" id="UP000242972"/>
    </source>
</evidence>
<comment type="caution">
    <text evidence="4">The sequence shown here is derived from an EMBL/GenBank/DDBJ whole genome shotgun (WGS) entry which is preliminary data.</text>
</comment>
<feature type="compositionally biased region" description="Polar residues" evidence="3">
    <location>
        <begin position="12"/>
        <end position="25"/>
    </location>
</feature>